<comment type="caution">
    <text evidence="1">The sequence shown here is derived from an EMBL/GenBank/DDBJ whole genome shotgun (WGS) entry which is preliminary data.</text>
</comment>
<gene>
    <name evidence="1" type="ORF">ACFQE1_01620</name>
</gene>
<evidence type="ECO:0000313" key="1">
    <source>
        <dbReference type="EMBL" id="MFC6723109.1"/>
    </source>
</evidence>
<reference evidence="1 2" key="1">
    <citation type="journal article" date="2019" name="Int. J. Syst. Evol. Microbiol.">
        <title>The Global Catalogue of Microorganisms (GCM) 10K type strain sequencing project: providing services to taxonomists for standard genome sequencing and annotation.</title>
        <authorList>
            <consortium name="The Broad Institute Genomics Platform"/>
            <consortium name="The Broad Institute Genome Sequencing Center for Infectious Disease"/>
            <person name="Wu L."/>
            <person name="Ma J."/>
        </authorList>
    </citation>
    <scope>NUCLEOTIDE SEQUENCE [LARGE SCALE GENOMIC DNA]</scope>
    <source>
        <strain evidence="1 2">NBRC 111368</strain>
    </source>
</reference>
<name>A0ABD5RV67_9EURY</name>
<proteinExistence type="predicted"/>
<evidence type="ECO:0008006" key="3">
    <source>
        <dbReference type="Google" id="ProtNLM"/>
    </source>
</evidence>
<dbReference type="AlphaFoldDB" id="A0ABD5RV67"/>
<evidence type="ECO:0000313" key="2">
    <source>
        <dbReference type="Proteomes" id="UP001596328"/>
    </source>
</evidence>
<keyword evidence="2" id="KW-1185">Reference proteome</keyword>
<protein>
    <recommendedName>
        <fullName evidence="3">Transposase</fullName>
    </recommendedName>
</protein>
<sequence>MQDAVKYLIQEAEKHVSIKEVSMDSAFRKMELLKWPSPSTSSETTLTSGDR</sequence>
<dbReference type="EMBL" id="JBHSWU010000004">
    <property type="protein sequence ID" value="MFC6723109.1"/>
    <property type="molecule type" value="Genomic_DNA"/>
</dbReference>
<organism evidence="1 2">
    <name type="scientific">Halobium palmae</name>
    <dbReference type="NCBI Taxonomy" id="1776492"/>
    <lineage>
        <taxon>Archaea</taxon>
        <taxon>Methanobacteriati</taxon>
        <taxon>Methanobacteriota</taxon>
        <taxon>Stenosarchaea group</taxon>
        <taxon>Halobacteria</taxon>
        <taxon>Halobacteriales</taxon>
        <taxon>Haloferacaceae</taxon>
        <taxon>Halobium</taxon>
    </lineage>
</organism>
<dbReference type="Proteomes" id="UP001596328">
    <property type="component" value="Unassembled WGS sequence"/>
</dbReference>
<accession>A0ABD5RV67</accession>